<protein>
    <recommendedName>
        <fullName evidence="7">t-SNARE coiled-coil homology domain-containing protein</fullName>
    </recommendedName>
</protein>
<dbReference type="PANTHER" id="PTHR19957:SF124">
    <property type="entry name" value="SYNTAXIN-8"/>
    <property type="match status" value="1"/>
</dbReference>
<dbReference type="InterPro" id="IPR041875">
    <property type="entry name" value="Syntaxin-8_SNARE"/>
</dbReference>
<dbReference type="GO" id="GO:0048278">
    <property type="term" value="P:vesicle docking"/>
    <property type="evidence" value="ECO:0007669"/>
    <property type="project" value="TreeGrafter"/>
</dbReference>
<reference evidence="8" key="1">
    <citation type="journal article" date="2023" name="Genome Biol. Evol.">
        <title>Long-read-based Genome Assembly of Drosophila gunungcola Reveals Fewer Chemosensory Genes in Flower-breeding Species.</title>
        <authorList>
            <person name="Negi A."/>
            <person name="Liao B.Y."/>
            <person name="Yeh S.D."/>
        </authorList>
    </citation>
    <scope>NUCLEOTIDE SEQUENCE</scope>
    <source>
        <strain evidence="8">Sukarami</strain>
    </source>
</reference>
<name>A0A9Q0BRA7_9MUSC</name>
<keyword evidence="3 5" id="KW-0175">Coiled coil</keyword>
<dbReference type="Pfam" id="PF05739">
    <property type="entry name" value="SNARE"/>
    <property type="match status" value="1"/>
</dbReference>
<keyword evidence="4 6" id="KW-0472">Membrane</keyword>
<feature type="transmembrane region" description="Helical" evidence="6">
    <location>
        <begin position="216"/>
        <end position="234"/>
    </location>
</feature>
<dbReference type="GO" id="GO:0006886">
    <property type="term" value="P:intracellular protein transport"/>
    <property type="evidence" value="ECO:0007669"/>
    <property type="project" value="TreeGrafter"/>
</dbReference>
<dbReference type="Proteomes" id="UP001059596">
    <property type="component" value="Unassembled WGS sequence"/>
</dbReference>
<evidence type="ECO:0000256" key="4">
    <source>
        <dbReference type="ARBA" id="ARBA00023136"/>
    </source>
</evidence>
<dbReference type="EMBL" id="JAMKOV010000003">
    <property type="protein sequence ID" value="KAI8041722.1"/>
    <property type="molecule type" value="Genomic_DNA"/>
</dbReference>
<dbReference type="OrthoDB" id="428895at2759"/>
<proteinExistence type="predicted"/>
<dbReference type="PROSITE" id="PS50192">
    <property type="entry name" value="T_SNARE"/>
    <property type="match status" value="1"/>
</dbReference>
<dbReference type="AlphaFoldDB" id="A0A9Q0BRA7"/>
<dbReference type="GO" id="GO:0012505">
    <property type="term" value="C:endomembrane system"/>
    <property type="evidence" value="ECO:0007669"/>
    <property type="project" value="TreeGrafter"/>
</dbReference>
<dbReference type="PANTHER" id="PTHR19957">
    <property type="entry name" value="SYNTAXIN"/>
    <property type="match status" value="1"/>
</dbReference>
<gene>
    <name evidence="8" type="ORF">M5D96_005989</name>
</gene>
<evidence type="ECO:0000256" key="1">
    <source>
        <dbReference type="ARBA" id="ARBA00004370"/>
    </source>
</evidence>
<dbReference type="GO" id="GO:0000149">
    <property type="term" value="F:SNARE binding"/>
    <property type="evidence" value="ECO:0007669"/>
    <property type="project" value="TreeGrafter"/>
</dbReference>
<evidence type="ECO:0000313" key="9">
    <source>
        <dbReference type="Proteomes" id="UP001059596"/>
    </source>
</evidence>
<dbReference type="InterPro" id="IPR045242">
    <property type="entry name" value="Syntaxin"/>
</dbReference>
<dbReference type="GO" id="GO:0006906">
    <property type="term" value="P:vesicle fusion"/>
    <property type="evidence" value="ECO:0007669"/>
    <property type="project" value="TreeGrafter"/>
</dbReference>
<keyword evidence="9" id="KW-1185">Reference proteome</keyword>
<dbReference type="Gene3D" id="1.20.5.110">
    <property type="match status" value="1"/>
</dbReference>
<evidence type="ECO:0000313" key="8">
    <source>
        <dbReference type="EMBL" id="KAI8041722.1"/>
    </source>
</evidence>
<accession>A0A9Q0BRA7</accession>
<evidence type="ECO:0000256" key="6">
    <source>
        <dbReference type="SAM" id="Phobius"/>
    </source>
</evidence>
<dbReference type="SMART" id="SM00397">
    <property type="entry name" value="t_SNARE"/>
    <property type="match status" value="1"/>
</dbReference>
<feature type="coiled-coil region" evidence="5">
    <location>
        <begin position="147"/>
        <end position="191"/>
    </location>
</feature>
<evidence type="ECO:0000256" key="5">
    <source>
        <dbReference type="SAM" id="Coils"/>
    </source>
</evidence>
<evidence type="ECO:0000256" key="2">
    <source>
        <dbReference type="ARBA" id="ARBA00022448"/>
    </source>
</evidence>
<sequence>MALVDHDSWDIEYEGCERLRHQLLVHLNQRQQLNRFNRTSKYDQLTASIESGLEQLSKDMKHLKVVLDNAITWETSPEEELQQRRIDWDRLTSQLREIREKFTNSSRSNVVAAASGSVWQDQDLVSGPGSSSRDTALDVEALKQRKIEMLEQQNQGLEVLSATLSRQRQLATQLGNEVEDQNNILDNLANAMDRVETGVQRETQSIGQVNRRDSTWGYWLVITALFVAIIVVVLV</sequence>
<evidence type="ECO:0000259" key="7">
    <source>
        <dbReference type="PROSITE" id="PS50192"/>
    </source>
</evidence>
<evidence type="ECO:0000256" key="3">
    <source>
        <dbReference type="ARBA" id="ARBA00023054"/>
    </source>
</evidence>
<feature type="domain" description="T-SNARE coiled-coil homology" evidence="7">
    <location>
        <begin position="147"/>
        <end position="209"/>
    </location>
</feature>
<dbReference type="CDD" id="cd15852">
    <property type="entry name" value="SNARE_Syntaxin8"/>
    <property type="match status" value="1"/>
</dbReference>
<comment type="caution">
    <text evidence="8">The sequence shown here is derived from an EMBL/GenBank/DDBJ whole genome shotgun (WGS) entry which is preliminary data.</text>
</comment>
<comment type="subcellular location">
    <subcellularLocation>
        <location evidence="1">Membrane</location>
    </subcellularLocation>
</comment>
<keyword evidence="2" id="KW-0813">Transport</keyword>
<dbReference type="GO" id="GO:0031201">
    <property type="term" value="C:SNARE complex"/>
    <property type="evidence" value="ECO:0007669"/>
    <property type="project" value="TreeGrafter"/>
</dbReference>
<organism evidence="8 9">
    <name type="scientific">Drosophila gunungcola</name>
    <name type="common">fruit fly</name>
    <dbReference type="NCBI Taxonomy" id="103775"/>
    <lineage>
        <taxon>Eukaryota</taxon>
        <taxon>Metazoa</taxon>
        <taxon>Ecdysozoa</taxon>
        <taxon>Arthropoda</taxon>
        <taxon>Hexapoda</taxon>
        <taxon>Insecta</taxon>
        <taxon>Pterygota</taxon>
        <taxon>Neoptera</taxon>
        <taxon>Endopterygota</taxon>
        <taxon>Diptera</taxon>
        <taxon>Brachycera</taxon>
        <taxon>Muscomorpha</taxon>
        <taxon>Ephydroidea</taxon>
        <taxon>Drosophilidae</taxon>
        <taxon>Drosophila</taxon>
        <taxon>Sophophora</taxon>
    </lineage>
</organism>
<keyword evidence="6" id="KW-0812">Transmembrane</keyword>
<keyword evidence="6" id="KW-1133">Transmembrane helix</keyword>
<dbReference type="InterPro" id="IPR000727">
    <property type="entry name" value="T_SNARE_dom"/>
</dbReference>
<dbReference type="GO" id="GO:0005484">
    <property type="term" value="F:SNAP receptor activity"/>
    <property type="evidence" value="ECO:0007669"/>
    <property type="project" value="TreeGrafter"/>
</dbReference>
<dbReference type="SUPFAM" id="SSF58038">
    <property type="entry name" value="SNARE fusion complex"/>
    <property type="match status" value="1"/>
</dbReference>